<proteinExistence type="predicted"/>
<feature type="region of interest" description="Disordered" evidence="2">
    <location>
        <begin position="1"/>
        <end position="36"/>
    </location>
</feature>
<comment type="caution">
    <text evidence="3">The sequence shown here is derived from an EMBL/GenBank/DDBJ whole genome shotgun (WGS) entry which is preliminary data.</text>
</comment>
<accession>A0A9P4S8R5</accession>
<keyword evidence="1" id="KW-0175">Coiled coil</keyword>
<protein>
    <submittedName>
        <fullName evidence="3">Uncharacterized protein</fullName>
    </submittedName>
</protein>
<evidence type="ECO:0000256" key="1">
    <source>
        <dbReference type="SAM" id="Coils"/>
    </source>
</evidence>
<feature type="coiled-coil region" evidence="1">
    <location>
        <begin position="71"/>
        <end position="140"/>
    </location>
</feature>
<keyword evidence="4" id="KW-1185">Reference proteome</keyword>
<gene>
    <name evidence="3" type="ORF">M501DRAFT_937094</name>
</gene>
<evidence type="ECO:0000313" key="3">
    <source>
        <dbReference type="EMBL" id="KAF2838011.1"/>
    </source>
</evidence>
<organism evidence="3 4">
    <name type="scientific">Patellaria atrata CBS 101060</name>
    <dbReference type="NCBI Taxonomy" id="1346257"/>
    <lineage>
        <taxon>Eukaryota</taxon>
        <taxon>Fungi</taxon>
        <taxon>Dikarya</taxon>
        <taxon>Ascomycota</taxon>
        <taxon>Pezizomycotina</taxon>
        <taxon>Dothideomycetes</taxon>
        <taxon>Dothideomycetes incertae sedis</taxon>
        <taxon>Patellariales</taxon>
        <taxon>Patellariaceae</taxon>
        <taxon>Patellaria</taxon>
    </lineage>
</organism>
<dbReference type="OrthoDB" id="5427204at2759"/>
<dbReference type="Gene3D" id="1.10.287.1490">
    <property type="match status" value="1"/>
</dbReference>
<evidence type="ECO:0000256" key="2">
    <source>
        <dbReference type="SAM" id="MobiDB-lite"/>
    </source>
</evidence>
<dbReference type="EMBL" id="MU006098">
    <property type="protein sequence ID" value="KAF2838011.1"/>
    <property type="molecule type" value="Genomic_DNA"/>
</dbReference>
<dbReference type="Proteomes" id="UP000799429">
    <property type="component" value="Unassembled WGS sequence"/>
</dbReference>
<dbReference type="AlphaFoldDB" id="A0A9P4S8R5"/>
<sequence length="270" mass="29960">MHSPRSSSASAFLPQQSPLMASQQSGRMLPSPTSINFPHSQLPPLASPHASAHSVHLQDLQHQVSIKTLALQTLRSEYDSLLQKLERQRTKCATLEKKFEVTDVEINSLTDERERLQAQVISLEAQVEDLQKSRDEAKRQLVTNGAQYMKIVDMANQLQAKCADDRRKWAIEKEALDEKIRGLEDAMVAGVTGREPTTADDAQPSAPSSGAIRVLKVEIARLRAKNQMMDLALKTMKEECHTMQVTLQAVVNSGQKIQQAADTVIGSENR</sequence>
<reference evidence="3" key="1">
    <citation type="journal article" date="2020" name="Stud. Mycol.">
        <title>101 Dothideomycetes genomes: a test case for predicting lifestyles and emergence of pathogens.</title>
        <authorList>
            <person name="Haridas S."/>
            <person name="Albert R."/>
            <person name="Binder M."/>
            <person name="Bloem J."/>
            <person name="Labutti K."/>
            <person name="Salamov A."/>
            <person name="Andreopoulos B."/>
            <person name="Baker S."/>
            <person name="Barry K."/>
            <person name="Bills G."/>
            <person name="Bluhm B."/>
            <person name="Cannon C."/>
            <person name="Castanera R."/>
            <person name="Culley D."/>
            <person name="Daum C."/>
            <person name="Ezra D."/>
            <person name="Gonzalez J."/>
            <person name="Henrissat B."/>
            <person name="Kuo A."/>
            <person name="Liang C."/>
            <person name="Lipzen A."/>
            <person name="Lutzoni F."/>
            <person name="Magnuson J."/>
            <person name="Mondo S."/>
            <person name="Nolan M."/>
            <person name="Ohm R."/>
            <person name="Pangilinan J."/>
            <person name="Park H.-J."/>
            <person name="Ramirez L."/>
            <person name="Alfaro M."/>
            <person name="Sun H."/>
            <person name="Tritt A."/>
            <person name="Yoshinaga Y."/>
            <person name="Zwiers L.-H."/>
            <person name="Turgeon B."/>
            <person name="Goodwin S."/>
            <person name="Spatafora J."/>
            <person name="Crous P."/>
            <person name="Grigoriev I."/>
        </authorList>
    </citation>
    <scope>NUCLEOTIDE SEQUENCE</scope>
    <source>
        <strain evidence="3">CBS 101060</strain>
    </source>
</reference>
<evidence type="ECO:0000313" key="4">
    <source>
        <dbReference type="Proteomes" id="UP000799429"/>
    </source>
</evidence>
<name>A0A9P4S8R5_9PEZI</name>